<feature type="region of interest" description="Disordered" evidence="1">
    <location>
        <begin position="1"/>
        <end position="83"/>
    </location>
</feature>
<feature type="region of interest" description="Disordered" evidence="1">
    <location>
        <begin position="121"/>
        <end position="172"/>
    </location>
</feature>
<sequence>NRVRPLPQNTLKPPAISRFTLNPPRSPTGIAPRHDVSSRNSATPHVPRSSKHPSVPVGSFRNTGQEARARENENRVGNLPSGDPITCRILRLASSPLPPRTTATLNVHILSREDHAVNVHLPGRQPVGVNPSAAKNNRHPKRPHPKPPRSCSQRPLTWTPTSQRPPLAANSN</sequence>
<feature type="compositionally biased region" description="Basic residues" evidence="1">
    <location>
        <begin position="136"/>
        <end position="147"/>
    </location>
</feature>
<comment type="caution">
    <text evidence="2">The sequence shown here is derived from an EMBL/GenBank/DDBJ whole genome shotgun (WGS) entry which is preliminary data.</text>
</comment>
<feature type="compositionally biased region" description="Polar residues" evidence="1">
    <location>
        <begin position="150"/>
        <end position="172"/>
    </location>
</feature>
<proteinExistence type="predicted"/>
<reference evidence="2" key="1">
    <citation type="submission" date="2017-07" db="EMBL/GenBank/DDBJ databases">
        <title>Taro Niue Genome Assembly and Annotation.</title>
        <authorList>
            <person name="Atibalentja N."/>
            <person name="Keating K."/>
            <person name="Fields C.J."/>
        </authorList>
    </citation>
    <scope>NUCLEOTIDE SEQUENCE</scope>
    <source>
        <strain evidence="2">Niue_2</strain>
        <tissue evidence="2">Leaf</tissue>
    </source>
</reference>
<feature type="non-terminal residue" evidence="2">
    <location>
        <position position="1"/>
    </location>
</feature>
<evidence type="ECO:0000256" key="1">
    <source>
        <dbReference type="SAM" id="MobiDB-lite"/>
    </source>
</evidence>
<dbReference type="EMBL" id="NMUH01000131">
    <property type="protein sequence ID" value="MQL72474.1"/>
    <property type="molecule type" value="Genomic_DNA"/>
</dbReference>
<protein>
    <submittedName>
        <fullName evidence="2">Uncharacterized protein</fullName>
    </submittedName>
</protein>
<evidence type="ECO:0000313" key="3">
    <source>
        <dbReference type="Proteomes" id="UP000652761"/>
    </source>
</evidence>
<dbReference type="AlphaFoldDB" id="A0A843TSS1"/>
<gene>
    <name evidence="2" type="ORF">Taro_004822</name>
</gene>
<organism evidence="2 3">
    <name type="scientific">Colocasia esculenta</name>
    <name type="common">Wild taro</name>
    <name type="synonym">Arum esculentum</name>
    <dbReference type="NCBI Taxonomy" id="4460"/>
    <lineage>
        <taxon>Eukaryota</taxon>
        <taxon>Viridiplantae</taxon>
        <taxon>Streptophyta</taxon>
        <taxon>Embryophyta</taxon>
        <taxon>Tracheophyta</taxon>
        <taxon>Spermatophyta</taxon>
        <taxon>Magnoliopsida</taxon>
        <taxon>Liliopsida</taxon>
        <taxon>Araceae</taxon>
        <taxon>Aroideae</taxon>
        <taxon>Colocasieae</taxon>
        <taxon>Colocasia</taxon>
    </lineage>
</organism>
<evidence type="ECO:0000313" key="2">
    <source>
        <dbReference type="EMBL" id="MQL72474.1"/>
    </source>
</evidence>
<name>A0A843TSS1_COLES</name>
<accession>A0A843TSS1</accession>
<keyword evidence="3" id="KW-1185">Reference proteome</keyword>
<dbReference type="Proteomes" id="UP000652761">
    <property type="component" value="Unassembled WGS sequence"/>
</dbReference>